<dbReference type="InterPro" id="IPR013863">
    <property type="entry name" value="VID27_C"/>
</dbReference>
<evidence type="ECO:0000313" key="5">
    <source>
        <dbReference type="Proteomes" id="UP000012065"/>
    </source>
</evidence>
<dbReference type="GO" id="GO:0005737">
    <property type="term" value="C:cytoplasm"/>
    <property type="evidence" value="ECO:0007669"/>
    <property type="project" value="TreeGrafter"/>
</dbReference>
<evidence type="ECO:0000313" key="4">
    <source>
        <dbReference type="EMBL" id="CCO32893.1"/>
    </source>
</evidence>
<organism evidence="4 5">
    <name type="scientific">Thanatephorus cucumeris (strain AG1-IB / isolate 7/3/14)</name>
    <name type="common">Lettuce bottom rot fungus</name>
    <name type="synonym">Rhizoctonia solani</name>
    <dbReference type="NCBI Taxonomy" id="1108050"/>
    <lineage>
        <taxon>Eukaryota</taxon>
        <taxon>Fungi</taxon>
        <taxon>Dikarya</taxon>
        <taxon>Basidiomycota</taxon>
        <taxon>Agaricomycotina</taxon>
        <taxon>Agaricomycetes</taxon>
        <taxon>Cantharellales</taxon>
        <taxon>Ceratobasidiaceae</taxon>
        <taxon>Rhizoctonia</taxon>
        <taxon>Rhizoctonia solani AG-1</taxon>
    </lineage>
</organism>
<dbReference type="Pfam" id="PF08553">
    <property type="entry name" value="VID27"/>
    <property type="match status" value="1"/>
</dbReference>
<gene>
    <name evidence="4" type="ORF">BN14_06957</name>
</gene>
<dbReference type="EMBL" id="CAOJ01010635">
    <property type="protein sequence ID" value="CCO32893.1"/>
    <property type="molecule type" value="Genomic_DNA"/>
</dbReference>
<feature type="compositionally biased region" description="Acidic residues" evidence="1">
    <location>
        <begin position="225"/>
        <end position="250"/>
    </location>
</feature>
<feature type="region of interest" description="Disordered" evidence="1">
    <location>
        <begin position="1"/>
        <end position="86"/>
    </location>
</feature>
<dbReference type="AlphaFoldDB" id="M5BZ19"/>
<dbReference type="HOGENOM" id="CLU_834655_0_0_1"/>
<sequence length="333" mass="37395">MYERKYLRSSDSATETELAALVYQPPPPTKAAPESPKAKKTAPVQSPSPAPVTSSVPPTPVKSEIQPKAPPPEAESQSSQVSERPAVVDEEAQLYLWESEPVEQFAFQAGVRAYIVENDEFDYYLTAIENGTYWLAHPISEDLSGRWSKNLLSFTWTHLSQEGVASSWCFRFPDVAAFQRFQREYVRCVWEVTNKASWGKIKPDEQQYAIDAFDFDPDTEMHDVSDEEEDVEDELTALEENSEDEEESDDEHGPVRMPDAGGKNKLLANGYKNGLSYIARGKNIGVFRKTQDDSLEYAATISKLLTPQGKQFAPKKVCSLDILVKQDNLKVSQ</sequence>
<dbReference type="GO" id="GO:0005634">
    <property type="term" value="C:nucleus"/>
    <property type="evidence" value="ECO:0007669"/>
    <property type="project" value="TreeGrafter"/>
</dbReference>
<dbReference type="Proteomes" id="UP000012065">
    <property type="component" value="Unassembled WGS sequence"/>
</dbReference>
<name>M5BZ19_THACB</name>
<evidence type="ECO:0000259" key="3">
    <source>
        <dbReference type="Pfam" id="PF17747"/>
    </source>
</evidence>
<dbReference type="PANTHER" id="PTHR31913:SF0">
    <property type="entry name" value="VACUOLAR IMPORT AND DEGRADATION PROTEIN 27"/>
    <property type="match status" value="1"/>
</dbReference>
<dbReference type="InterPro" id="IPR040768">
    <property type="entry name" value="Vid27_PH"/>
</dbReference>
<proteinExistence type="predicted"/>
<feature type="domain" description="Vid27 PH-like" evidence="3">
    <location>
        <begin position="87"/>
        <end position="191"/>
    </location>
</feature>
<feature type="region of interest" description="Disordered" evidence="1">
    <location>
        <begin position="219"/>
        <end position="263"/>
    </location>
</feature>
<comment type="caution">
    <text evidence="4">The sequence shown here is derived from an EMBL/GenBank/DDBJ whole genome shotgun (WGS) entry which is preliminary data.</text>
</comment>
<feature type="domain" description="Vacuolar import/degradation Vid27 C-terminal" evidence="2">
    <location>
        <begin position="263"/>
        <end position="318"/>
    </location>
</feature>
<dbReference type="PANTHER" id="PTHR31913">
    <property type="entry name" value="VACUOLAR IMPORT AND DEGRADATION PROTEIN 27"/>
    <property type="match status" value="1"/>
</dbReference>
<evidence type="ECO:0000259" key="2">
    <source>
        <dbReference type="Pfam" id="PF08553"/>
    </source>
</evidence>
<reference evidence="4 5" key="1">
    <citation type="journal article" date="2013" name="J. Biotechnol.">
        <title>Establishment and interpretation of the genome sequence of the phytopathogenic fungus Rhizoctonia solani AG1-IB isolate 7/3/14.</title>
        <authorList>
            <person name="Wibberg D.W."/>
            <person name="Jelonek L.J."/>
            <person name="Rupp O.R."/>
            <person name="Hennig M.H."/>
            <person name="Eikmeyer F.E."/>
            <person name="Goesmann A.G."/>
            <person name="Hartmann A.H."/>
            <person name="Borriss R.B."/>
            <person name="Grosch R.G."/>
            <person name="Puehler A.P."/>
            <person name="Schlueter A.S."/>
        </authorList>
    </citation>
    <scope>NUCLEOTIDE SEQUENCE [LARGE SCALE GENOMIC DNA]</scope>
    <source>
        <strain evidence="5">AG1-IB / isolate 7/3/14</strain>
    </source>
</reference>
<feature type="compositionally biased region" description="Low complexity" evidence="1">
    <location>
        <begin position="31"/>
        <end position="56"/>
    </location>
</feature>
<protein>
    <submittedName>
        <fullName evidence="4">Vacuolar import and degradation protein 27</fullName>
    </submittedName>
</protein>
<dbReference type="InterPro" id="IPR040458">
    <property type="entry name" value="Vid27"/>
</dbReference>
<accession>M5BZ19</accession>
<dbReference type="Pfam" id="PF17747">
    <property type="entry name" value="VID27_PH"/>
    <property type="match status" value="1"/>
</dbReference>
<evidence type="ECO:0000256" key="1">
    <source>
        <dbReference type="SAM" id="MobiDB-lite"/>
    </source>
</evidence>